<name>A0A3S3X5D4_9SPHI</name>
<dbReference type="RefSeq" id="WP_128534291.1">
    <property type="nucleotide sequence ID" value="NZ_SBIW01000006.1"/>
</dbReference>
<dbReference type="EMBL" id="SBIW01000006">
    <property type="protein sequence ID" value="RWY50872.1"/>
    <property type="molecule type" value="Genomic_DNA"/>
</dbReference>
<dbReference type="AlphaFoldDB" id="A0A3S3X5D4"/>
<dbReference type="GO" id="GO:0016787">
    <property type="term" value="F:hydrolase activity"/>
    <property type="evidence" value="ECO:0007669"/>
    <property type="project" value="UniProtKB-KW"/>
</dbReference>
<gene>
    <name evidence="1" type="ORF">EPL05_12415</name>
</gene>
<dbReference type="Gene3D" id="3.40.50.1820">
    <property type="entry name" value="alpha/beta hydrolase"/>
    <property type="match status" value="1"/>
</dbReference>
<proteinExistence type="predicted"/>
<dbReference type="InterPro" id="IPR010662">
    <property type="entry name" value="RBBP9/YdeN"/>
</dbReference>
<protein>
    <submittedName>
        <fullName evidence="1">Alpha/beta hydrolase</fullName>
    </submittedName>
</protein>
<organism evidence="1 2">
    <name type="scientific">Mucilaginibacter gilvus</name>
    <dbReference type="NCBI Taxonomy" id="2305909"/>
    <lineage>
        <taxon>Bacteria</taxon>
        <taxon>Pseudomonadati</taxon>
        <taxon>Bacteroidota</taxon>
        <taxon>Sphingobacteriia</taxon>
        <taxon>Sphingobacteriales</taxon>
        <taxon>Sphingobacteriaceae</taxon>
        <taxon>Mucilaginibacter</taxon>
    </lineage>
</organism>
<accession>A0A3S3X5D4</accession>
<sequence>MDFKSTIFILPGLGDSGPEHWQSIWENRFGFVRIQQDDWETPVCEDWIAKIQQTISRHNPGAVILVGHSLACATIAFWAQKYNYAIKGALMVAPSDTEADSYPLGTTGFAPVPLAALPFRSITVFSTNDFYVTAKRATLFAESWNSELKNIGDAAHINSASNLGLWKQGLTYLQALDQGA</sequence>
<dbReference type="SUPFAM" id="SSF53474">
    <property type="entry name" value="alpha/beta-Hydrolases"/>
    <property type="match status" value="1"/>
</dbReference>
<dbReference type="Pfam" id="PF06821">
    <property type="entry name" value="Ser_hydrolase"/>
    <property type="match status" value="1"/>
</dbReference>
<keyword evidence="2" id="KW-1185">Reference proteome</keyword>
<dbReference type="InterPro" id="IPR029058">
    <property type="entry name" value="AB_hydrolase_fold"/>
</dbReference>
<dbReference type="OrthoDB" id="9804993at2"/>
<evidence type="ECO:0000313" key="1">
    <source>
        <dbReference type="EMBL" id="RWY50872.1"/>
    </source>
</evidence>
<dbReference type="Proteomes" id="UP000286701">
    <property type="component" value="Unassembled WGS sequence"/>
</dbReference>
<reference evidence="1 2" key="1">
    <citation type="submission" date="2019-01" db="EMBL/GenBank/DDBJ databases">
        <title>Mucilaginibacter antarcticum sp. nov., isolated from antarctic soil.</title>
        <authorList>
            <person name="Yan Y.-Q."/>
            <person name="Du Z.-J."/>
        </authorList>
    </citation>
    <scope>NUCLEOTIDE SEQUENCE [LARGE SCALE GENOMIC DNA]</scope>
    <source>
        <strain evidence="1 2">F01003</strain>
    </source>
</reference>
<comment type="caution">
    <text evidence="1">The sequence shown here is derived from an EMBL/GenBank/DDBJ whole genome shotgun (WGS) entry which is preliminary data.</text>
</comment>
<keyword evidence="1" id="KW-0378">Hydrolase</keyword>
<evidence type="ECO:0000313" key="2">
    <source>
        <dbReference type="Proteomes" id="UP000286701"/>
    </source>
</evidence>